<gene>
    <name evidence="2" type="ORF">LCGC14_3128490</name>
</gene>
<dbReference type="AlphaFoldDB" id="A0A0F8W0C6"/>
<evidence type="ECO:0000256" key="1">
    <source>
        <dbReference type="SAM" id="MobiDB-lite"/>
    </source>
</evidence>
<protein>
    <submittedName>
        <fullName evidence="2">Uncharacterized protein</fullName>
    </submittedName>
</protein>
<proteinExistence type="predicted"/>
<sequence>ANAAGRLKGNPPARPVGGGGGGGGEKPYAERLPGMTPAQIDADTQAWLAKQNK</sequence>
<feature type="non-terminal residue" evidence="2">
    <location>
        <position position="1"/>
    </location>
</feature>
<accession>A0A0F8W0C6</accession>
<comment type="caution">
    <text evidence="2">The sequence shown here is derived from an EMBL/GenBank/DDBJ whole genome shotgun (WGS) entry which is preliminary data.</text>
</comment>
<evidence type="ECO:0000313" key="2">
    <source>
        <dbReference type="EMBL" id="KKK50092.1"/>
    </source>
</evidence>
<name>A0A0F8W0C6_9ZZZZ</name>
<feature type="region of interest" description="Disordered" evidence="1">
    <location>
        <begin position="1"/>
        <end position="35"/>
    </location>
</feature>
<feature type="compositionally biased region" description="Gly residues" evidence="1">
    <location>
        <begin position="16"/>
        <end position="25"/>
    </location>
</feature>
<organism evidence="2">
    <name type="scientific">marine sediment metagenome</name>
    <dbReference type="NCBI Taxonomy" id="412755"/>
    <lineage>
        <taxon>unclassified sequences</taxon>
        <taxon>metagenomes</taxon>
        <taxon>ecological metagenomes</taxon>
    </lineage>
</organism>
<reference evidence="2" key="1">
    <citation type="journal article" date="2015" name="Nature">
        <title>Complex archaea that bridge the gap between prokaryotes and eukaryotes.</title>
        <authorList>
            <person name="Spang A."/>
            <person name="Saw J.H."/>
            <person name="Jorgensen S.L."/>
            <person name="Zaremba-Niedzwiedzka K."/>
            <person name="Martijn J."/>
            <person name="Lind A.E."/>
            <person name="van Eijk R."/>
            <person name="Schleper C."/>
            <person name="Guy L."/>
            <person name="Ettema T.J."/>
        </authorList>
    </citation>
    <scope>NUCLEOTIDE SEQUENCE</scope>
</reference>
<dbReference type="EMBL" id="LAZR01068197">
    <property type="protein sequence ID" value="KKK50092.1"/>
    <property type="molecule type" value="Genomic_DNA"/>
</dbReference>